<keyword evidence="16" id="KW-1185">Reference proteome</keyword>
<evidence type="ECO:0000313" key="15">
    <source>
        <dbReference type="EMBL" id="EFA84574.1"/>
    </source>
</evidence>
<gene>
    <name evidence="15" type="primary">mlysS</name>
    <name evidence="15" type="ORF">PPL_01564</name>
</gene>
<dbReference type="InterPro" id="IPR006195">
    <property type="entry name" value="aa-tRNA-synth_II"/>
</dbReference>
<accession>D3AZV0</accession>
<evidence type="ECO:0000256" key="1">
    <source>
        <dbReference type="ARBA" id="ARBA00004496"/>
    </source>
</evidence>
<dbReference type="Gene3D" id="2.40.50.140">
    <property type="entry name" value="Nucleic acid-binding proteins"/>
    <property type="match status" value="1"/>
</dbReference>
<dbReference type="SUPFAM" id="SSF50249">
    <property type="entry name" value="Nucleic acid-binding proteins"/>
    <property type="match status" value="1"/>
</dbReference>
<evidence type="ECO:0000256" key="9">
    <source>
        <dbReference type="ARBA" id="ARBA00023146"/>
    </source>
</evidence>
<dbReference type="InterPro" id="IPR045864">
    <property type="entry name" value="aa-tRNA-synth_II/BPL/LPL"/>
</dbReference>
<dbReference type="FunCoup" id="D3AZV0">
    <property type="interactions" value="74"/>
</dbReference>
<dbReference type="CDD" id="cd04322">
    <property type="entry name" value="LysRS_N"/>
    <property type="match status" value="1"/>
</dbReference>
<evidence type="ECO:0000256" key="4">
    <source>
        <dbReference type="ARBA" id="ARBA00022490"/>
    </source>
</evidence>
<evidence type="ECO:0000256" key="8">
    <source>
        <dbReference type="ARBA" id="ARBA00022917"/>
    </source>
</evidence>
<evidence type="ECO:0000256" key="6">
    <source>
        <dbReference type="ARBA" id="ARBA00022741"/>
    </source>
</evidence>
<dbReference type="InterPro" id="IPR004365">
    <property type="entry name" value="NA-bd_OB_tRNA"/>
</dbReference>
<dbReference type="PROSITE" id="PS50862">
    <property type="entry name" value="AA_TRNA_LIGASE_II"/>
    <property type="match status" value="1"/>
</dbReference>
<evidence type="ECO:0000256" key="2">
    <source>
        <dbReference type="ARBA" id="ARBA00008226"/>
    </source>
</evidence>
<dbReference type="Gene3D" id="3.30.930.10">
    <property type="entry name" value="Bira Bifunctional Protein, Domain 2"/>
    <property type="match status" value="1"/>
</dbReference>
<reference evidence="15 16" key="1">
    <citation type="journal article" date="2011" name="Genome Res.">
        <title>Phylogeny-wide analysis of social amoeba genomes highlights ancient origins for complex intercellular communication.</title>
        <authorList>
            <person name="Heidel A.J."/>
            <person name="Lawal H.M."/>
            <person name="Felder M."/>
            <person name="Schilde C."/>
            <person name="Helps N.R."/>
            <person name="Tunggal B."/>
            <person name="Rivero F."/>
            <person name="John U."/>
            <person name="Schleicher M."/>
            <person name="Eichinger L."/>
            <person name="Platzer M."/>
            <person name="Noegel A.A."/>
            <person name="Schaap P."/>
            <person name="Gloeckner G."/>
        </authorList>
    </citation>
    <scope>NUCLEOTIDE SEQUENCE [LARGE SCALE GENOMIC DNA]</scope>
    <source>
        <strain evidence="16">ATCC 26659 / Pp 5 / PN500</strain>
    </source>
</reference>
<dbReference type="FunFam" id="2.40.50.140:FF:000050">
    <property type="entry name" value="Lysine--tRNA ligase"/>
    <property type="match status" value="1"/>
</dbReference>
<dbReference type="Proteomes" id="UP000001396">
    <property type="component" value="Unassembled WGS sequence"/>
</dbReference>
<dbReference type="InterPro" id="IPR034762">
    <property type="entry name" value="Lys-tRNA-ligase_II_bac/euk"/>
</dbReference>
<organism evidence="15 16">
    <name type="scientific">Heterostelium pallidum (strain ATCC 26659 / Pp 5 / PN500)</name>
    <name type="common">Cellular slime mold</name>
    <name type="synonym">Polysphondylium pallidum</name>
    <dbReference type="NCBI Taxonomy" id="670386"/>
    <lineage>
        <taxon>Eukaryota</taxon>
        <taxon>Amoebozoa</taxon>
        <taxon>Evosea</taxon>
        <taxon>Eumycetozoa</taxon>
        <taxon>Dictyostelia</taxon>
        <taxon>Acytosteliales</taxon>
        <taxon>Acytosteliaceae</taxon>
        <taxon>Heterostelium</taxon>
    </lineage>
</organism>
<dbReference type="Pfam" id="PF01336">
    <property type="entry name" value="tRNA_anti-codon"/>
    <property type="match status" value="1"/>
</dbReference>
<dbReference type="OMA" id="PLCIQPT"/>
<feature type="domain" description="Aminoacyl-transfer RNA synthetases class-II family profile" evidence="14">
    <location>
        <begin position="259"/>
        <end position="584"/>
    </location>
</feature>
<evidence type="ECO:0000256" key="3">
    <source>
        <dbReference type="ARBA" id="ARBA00013166"/>
    </source>
</evidence>
<dbReference type="PRINTS" id="PR00982">
    <property type="entry name" value="TRNASYNTHLYS"/>
</dbReference>
<dbReference type="FunFam" id="3.30.930.10:FF:000238">
    <property type="entry name" value="Lysine--tRNA ligase"/>
    <property type="match status" value="1"/>
</dbReference>
<sequence>MYNIGSRLLSIRSSLVSRSSITTLNTFKSRLSSTTNNYNNNFTRCFTSVSGNFSPSSFSLSNNNNNNNNNNSNNNNEVEDDESVETYEELYTESRDEMIKNYEKITGRTVYAAEERQLTHTVADFRKQFESIATGSKQTDINVTVAGRIKSVRISSSKLAFIDIISDGHSLQIMADLKQYEDPTKYSTTITTIRKGDIIEINGIPAKTKVGELSIVPREIVLLTPCLRPIPLRLMNKEVRYRKRHLDFLVNGSQIRNAFIIRSRMISFLRNYLVERGFLEVDTPILSTNVGGANAKPFQTYSNSLDLDMFLRISPELYLKQLVISGFDKVFEIGKQFRNEGIDLTHNPEFTTCELYQAYGDYNTMIRLTEDLLSKMVYDAVGSYKIPLPSNNDITIDFTPPFNKIHFIPKIEEFIGKKLPSDLVSYDCIPELIKICKENGVNYSAPFTPTRLLDSLASHFLEPLCIQPTFIIDHPRAMSPLAKLHRDNPQFTERFELFVGGKELVNAYSELNDPVDQRSRFMAQSNDRQTGDDEAQILDEGYCNAMEYGLPPTGGWGLGIDRLVMLVSNNVSIKDVIMFPTMKPQFEKSVKIEK</sequence>
<comment type="subcellular location">
    <subcellularLocation>
        <location evidence="1">Cytoplasm</location>
    </subcellularLocation>
</comment>
<dbReference type="Pfam" id="PF00152">
    <property type="entry name" value="tRNA-synt_2"/>
    <property type="match status" value="1"/>
</dbReference>
<keyword evidence="7" id="KW-0067">ATP-binding</keyword>
<feature type="compositionally biased region" description="Low complexity" evidence="13">
    <location>
        <begin position="58"/>
        <end position="76"/>
    </location>
</feature>
<dbReference type="InterPro" id="IPR012340">
    <property type="entry name" value="NA-bd_OB-fold"/>
</dbReference>
<dbReference type="GeneID" id="31357093"/>
<comment type="caution">
    <text evidence="15">The sequence shown here is derived from an EMBL/GenBank/DDBJ whole genome shotgun (WGS) entry which is preliminary data.</text>
</comment>
<comment type="similarity">
    <text evidence="2">Belongs to the class-II aminoacyl-tRNA synthetase family.</text>
</comment>
<dbReference type="SUPFAM" id="SSF55681">
    <property type="entry name" value="Class II aaRS and biotin synthetases"/>
    <property type="match status" value="1"/>
</dbReference>
<comment type="catalytic activity">
    <reaction evidence="11 12">
        <text>tRNA(Lys) + L-lysine + ATP = L-lysyl-tRNA(Lys) + AMP + diphosphate</text>
        <dbReference type="Rhea" id="RHEA:20792"/>
        <dbReference type="Rhea" id="RHEA-COMP:9696"/>
        <dbReference type="Rhea" id="RHEA-COMP:9697"/>
        <dbReference type="ChEBI" id="CHEBI:30616"/>
        <dbReference type="ChEBI" id="CHEBI:32551"/>
        <dbReference type="ChEBI" id="CHEBI:33019"/>
        <dbReference type="ChEBI" id="CHEBI:78442"/>
        <dbReference type="ChEBI" id="CHEBI:78529"/>
        <dbReference type="ChEBI" id="CHEBI:456215"/>
        <dbReference type="EC" id="6.1.1.6"/>
    </reaction>
</comment>
<dbReference type="PANTHER" id="PTHR42918:SF7">
    <property type="entry name" value="LYSYL-TRNA SYNTHETASE"/>
    <property type="match status" value="1"/>
</dbReference>
<evidence type="ECO:0000256" key="13">
    <source>
        <dbReference type="SAM" id="MobiDB-lite"/>
    </source>
</evidence>
<dbReference type="GO" id="GO:0000049">
    <property type="term" value="F:tRNA binding"/>
    <property type="evidence" value="ECO:0007669"/>
    <property type="project" value="TreeGrafter"/>
</dbReference>
<dbReference type="InterPro" id="IPR002313">
    <property type="entry name" value="Lys-tRNA-ligase_II"/>
</dbReference>
<keyword evidence="5" id="KW-0436">Ligase</keyword>
<name>D3AZV0_HETP5</name>
<dbReference type="STRING" id="670386.D3AZV0"/>
<protein>
    <recommendedName>
        <fullName evidence="3 12">Lysine--tRNA ligase</fullName>
        <ecNumber evidence="3 12">6.1.1.6</ecNumber>
    </recommendedName>
    <alternativeName>
        <fullName evidence="10 12">Lysyl-tRNA synthetase</fullName>
    </alternativeName>
</protein>
<evidence type="ECO:0000313" key="16">
    <source>
        <dbReference type="Proteomes" id="UP000001396"/>
    </source>
</evidence>
<dbReference type="InterPro" id="IPR004364">
    <property type="entry name" value="Aa-tRNA-synt_II"/>
</dbReference>
<dbReference type="InterPro" id="IPR044136">
    <property type="entry name" value="Lys-tRNA-ligase_II_N"/>
</dbReference>
<keyword evidence="6" id="KW-0547">Nucleotide-binding</keyword>
<dbReference type="NCBIfam" id="NF001756">
    <property type="entry name" value="PRK00484.1"/>
    <property type="match status" value="1"/>
</dbReference>
<proteinExistence type="inferred from homology"/>
<feature type="region of interest" description="Disordered" evidence="13">
    <location>
        <begin position="58"/>
        <end position="83"/>
    </location>
</feature>
<dbReference type="AlphaFoldDB" id="D3AZV0"/>
<keyword evidence="4" id="KW-0963">Cytoplasm</keyword>
<dbReference type="InterPro" id="IPR018149">
    <property type="entry name" value="Lys-tRNA-synth_II_C"/>
</dbReference>
<dbReference type="GO" id="GO:0005524">
    <property type="term" value="F:ATP binding"/>
    <property type="evidence" value="ECO:0007669"/>
    <property type="project" value="UniProtKB-KW"/>
</dbReference>
<dbReference type="GO" id="GO:0004824">
    <property type="term" value="F:lysine-tRNA ligase activity"/>
    <property type="evidence" value="ECO:0007669"/>
    <property type="project" value="UniProtKB-EC"/>
</dbReference>
<keyword evidence="9 15" id="KW-0030">Aminoacyl-tRNA synthetase</keyword>
<evidence type="ECO:0000256" key="10">
    <source>
        <dbReference type="ARBA" id="ARBA00030563"/>
    </source>
</evidence>
<dbReference type="PIRSF" id="PIRSF039101">
    <property type="entry name" value="LysRS2"/>
    <property type="match status" value="1"/>
</dbReference>
<evidence type="ECO:0000256" key="5">
    <source>
        <dbReference type="ARBA" id="ARBA00022598"/>
    </source>
</evidence>
<evidence type="ECO:0000256" key="12">
    <source>
        <dbReference type="RuleBase" id="RU003748"/>
    </source>
</evidence>
<dbReference type="CDD" id="cd00775">
    <property type="entry name" value="LysRS_core"/>
    <property type="match status" value="1"/>
</dbReference>
<dbReference type="GO" id="GO:0005829">
    <property type="term" value="C:cytosol"/>
    <property type="evidence" value="ECO:0007669"/>
    <property type="project" value="TreeGrafter"/>
</dbReference>
<dbReference type="GO" id="GO:0006430">
    <property type="term" value="P:lysyl-tRNA aminoacylation"/>
    <property type="evidence" value="ECO:0007669"/>
    <property type="project" value="InterPro"/>
</dbReference>
<evidence type="ECO:0000256" key="7">
    <source>
        <dbReference type="ARBA" id="ARBA00022840"/>
    </source>
</evidence>
<dbReference type="NCBIfam" id="TIGR00499">
    <property type="entry name" value="lysS_bact"/>
    <property type="match status" value="1"/>
</dbReference>
<dbReference type="InParanoid" id="D3AZV0"/>
<evidence type="ECO:0000259" key="14">
    <source>
        <dbReference type="PROSITE" id="PS50862"/>
    </source>
</evidence>
<dbReference type="HAMAP" id="MF_00252">
    <property type="entry name" value="Lys_tRNA_synth_class2"/>
    <property type="match status" value="1"/>
</dbReference>
<dbReference type="PANTHER" id="PTHR42918">
    <property type="entry name" value="LYSYL-TRNA SYNTHETASE"/>
    <property type="match status" value="1"/>
</dbReference>
<keyword evidence="8" id="KW-0648">Protein biosynthesis</keyword>
<dbReference type="EMBL" id="ADBJ01000008">
    <property type="protein sequence ID" value="EFA84574.1"/>
    <property type="molecule type" value="Genomic_DNA"/>
</dbReference>
<dbReference type="EC" id="6.1.1.6" evidence="3 12"/>
<evidence type="ECO:0000256" key="11">
    <source>
        <dbReference type="ARBA" id="ARBA00048573"/>
    </source>
</evidence>
<dbReference type="RefSeq" id="XP_020436687.1">
    <property type="nucleotide sequence ID" value="XM_020572570.1"/>
</dbReference>